<sequence>MPPPTSRFPLPTSETRPRLTVAVTGLNATDSPGPGVAVIRALRETTDFDLRIIGLSYEALEPGIYLRELVDKTYQLPYPSAGTAALLARLAHIREREAVAVLIPNFDAELFNFIKLAPELRALGIHTFLPTLEQLEARDKLNLSAFGAAHGFGTPASRPLHSAFELTAAAEVLGWPLVLKGRYYDAAVVHSLAQAEQAFGRLSGLWGVPLIAQQFVAGQEINIAGLGDGHGRALSVVPMRKLTITDRGKAWAGITLEDEALLALARRFAEATRWRGGFELELIRTAADELMILEINPRFPAWIYLTAAAGQNQPAALLRLALGLPVPTMEDYAVGKMFVRYAWDLITDHTEFQQVAALGEL</sequence>
<dbReference type="RefSeq" id="WP_198075162.1">
    <property type="nucleotide sequence ID" value="NZ_JAEDAE010000003.1"/>
</dbReference>
<dbReference type="PROSITE" id="PS50975">
    <property type="entry name" value="ATP_GRASP"/>
    <property type="match status" value="1"/>
</dbReference>
<dbReference type="EMBL" id="JAEDAE010000003">
    <property type="protein sequence ID" value="MBH8558091.1"/>
    <property type="molecule type" value="Genomic_DNA"/>
</dbReference>
<evidence type="ECO:0000313" key="4">
    <source>
        <dbReference type="Proteomes" id="UP000625631"/>
    </source>
</evidence>
<evidence type="ECO:0000256" key="1">
    <source>
        <dbReference type="PROSITE-ProRule" id="PRU00409"/>
    </source>
</evidence>
<dbReference type="Gene3D" id="3.40.50.20">
    <property type="match status" value="1"/>
</dbReference>
<dbReference type="SUPFAM" id="SSF56059">
    <property type="entry name" value="Glutathione synthetase ATP-binding domain-like"/>
    <property type="match status" value="1"/>
</dbReference>
<evidence type="ECO:0000259" key="2">
    <source>
        <dbReference type="PROSITE" id="PS50975"/>
    </source>
</evidence>
<gene>
    <name evidence="3" type="ORF">I7X13_08540</name>
</gene>
<protein>
    <submittedName>
        <fullName evidence="3">ATP-grasp domain-containing protein</fullName>
    </submittedName>
</protein>
<dbReference type="Proteomes" id="UP000625631">
    <property type="component" value="Unassembled WGS sequence"/>
</dbReference>
<keyword evidence="4" id="KW-1185">Reference proteome</keyword>
<keyword evidence="1" id="KW-0547">Nucleotide-binding</keyword>
<organism evidence="3 4">
    <name type="scientific">Hymenobacter negativus</name>
    <dbReference type="NCBI Taxonomy" id="2795026"/>
    <lineage>
        <taxon>Bacteria</taxon>
        <taxon>Pseudomonadati</taxon>
        <taxon>Bacteroidota</taxon>
        <taxon>Cytophagia</taxon>
        <taxon>Cytophagales</taxon>
        <taxon>Hymenobacteraceae</taxon>
        <taxon>Hymenobacter</taxon>
    </lineage>
</organism>
<evidence type="ECO:0000313" key="3">
    <source>
        <dbReference type="EMBL" id="MBH8558091.1"/>
    </source>
</evidence>
<keyword evidence="1" id="KW-0067">ATP-binding</keyword>
<dbReference type="Pfam" id="PF15632">
    <property type="entry name" value="ATPgrasp_Ter"/>
    <property type="match status" value="1"/>
</dbReference>
<accession>A0ABS0Q605</accession>
<dbReference type="Gene3D" id="3.30.470.20">
    <property type="entry name" value="ATP-grasp fold, B domain"/>
    <property type="match status" value="1"/>
</dbReference>
<reference evidence="3 4" key="1">
    <citation type="submission" date="2020-12" db="EMBL/GenBank/DDBJ databases">
        <title>Hymenobacter sp.</title>
        <authorList>
            <person name="Kim M.K."/>
        </authorList>
    </citation>
    <scope>NUCLEOTIDE SEQUENCE [LARGE SCALE GENOMIC DNA]</scope>
    <source>
        <strain evidence="3 4">BT442</strain>
    </source>
</reference>
<dbReference type="InterPro" id="IPR011761">
    <property type="entry name" value="ATP-grasp"/>
</dbReference>
<feature type="domain" description="ATP-grasp" evidence="2">
    <location>
        <begin position="144"/>
        <end position="322"/>
    </location>
</feature>
<proteinExistence type="predicted"/>
<comment type="caution">
    <text evidence="3">The sequence shown here is derived from an EMBL/GenBank/DDBJ whole genome shotgun (WGS) entry which is preliminary data.</text>
</comment>
<name>A0ABS0Q605_9BACT</name>